<evidence type="ECO:0000256" key="3">
    <source>
        <dbReference type="ARBA" id="ARBA00022691"/>
    </source>
</evidence>
<dbReference type="InterPro" id="IPR029063">
    <property type="entry name" value="SAM-dependent_MTases_sf"/>
</dbReference>
<keyword evidence="3 4" id="KW-0949">S-adenosyl-L-methionine</keyword>
<dbReference type="SUPFAM" id="SSF53335">
    <property type="entry name" value="S-adenosyl-L-methionine-dependent methyltransferases"/>
    <property type="match status" value="1"/>
</dbReference>
<evidence type="ECO:0000256" key="2">
    <source>
        <dbReference type="ARBA" id="ARBA00022679"/>
    </source>
</evidence>
<dbReference type="NCBIfam" id="TIGR00536">
    <property type="entry name" value="hemK_fam"/>
    <property type="match status" value="1"/>
</dbReference>
<comment type="catalytic activity">
    <reaction evidence="4">
        <text>L-glutaminyl-[peptide chain release factor] + S-adenosyl-L-methionine = N(5)-methyl-L-glutaminyl-[peptide chain release factor] + S-adenosyl-L-homocysteine + H(+)</text>
        <dbReference type="Rhea" id="RHEA:42896"/>
        <dbReference type="Rhea" id="RHEA-COMP:10271"/>
        <dbReference type="Rhea" id="RHEA-COMP:10272"/>
        <dbReference type="ChEBI" id="CHEBI:15378"/>
        <dbReference type="ChEBI" id="CHEBI:30011"/>
        <dbReference type="ChEBI" id="CHEBI:57856"/>
        <dbReference type="ChEBI" id="CHEBI:59789"/>
        <dbReference type="ChEBI" id="CHEBI:61891"/>
        <dbReference type="EC" id="2.1.1.297"/>
    </reaction>
</comment>
<dbReference type="InterPro" id="IPR019874">
    <property type="entry name" value="RF_methyltr_PrmC"/>
</dbReference>
<accession>A0A1W1I588</accession>
<dbReference type="GO" id="GO:0102559">
    <property type="term" value="F:peptide chain release factor N(5)-glutamine methyltransferase activity"/>
    <property type="evidence" value="ECO:0007669"/>
    <property type="project" value="UniProtKB-EC"/>
</dbReference>
<feature type="binding site" evidence="4">
    <location>
        <begin position="133"/>
        <end position="137"/>
    </location>
    <ligand>
        <name>S-adenosyl-L-methionine</name>
        <dbReference type="ChEBI" id="CHEBI:59789"/>
    </ligand>
</feature>
<feature type="domain" description="Release factor glutamine methyltransferase N-terminal" evidence="6">
    <location>
        <begin position="19"/>
        <end position="88"/>
    </location>
</feature>
<proteinExistence type="inferred from homology"/>
<evidence type="ECO:0000313" key="8">
    <source>
        <dbReference type="Proteomes" id="UP000192042"/>
    </source>
</evidence>
<dbReference type="GO" id="GO:0003676">
    <property type="term" value="F:nucleic acid binding"/>
    <property type="evidence" value="ECO:0007669"/>
    <property type="project" value="InterPro"/>
</dbReference>
<dbReference type="NCBIfam" id="TIGR03534">
    <property type="entry name" value="RF_mod_PrmC"/>
    <property type="match status" value="1"/>
</dbReference>
<evidence type="ECO:0000259" key="6">
    <source>
        <dbReference type="Pfam" id="PF17827"/>
    </source>
</evidence>
<evidence type="ECO:0000256" key="1">
    <source>
        <dbReference type="ARBA" id="ARBA00022603"/>
    </source>
</evidence>
<comment type="caution">
    <text evidence="4">Lacks conserved residue(s) required for the propagation of feature annotation.</text>
</comment>
<dbReference type="STRING" id="1325564.NSJP_2002"/>
<keyword evidence="1 4" id="KW-0489">Methyltransferase</keyword>
<name>A0A1W1I588_9BACT</name>
<dbReference type="Pfam" id="PF17827">
    <property type="entry name" value="PrmC_N"/>
    <property type="match status" value="1"/>
</dbReference>
<feature type="binding site" evidence="4">
    <location>
        <position position="156"/>
    </location>
    <ligand>
        <name>S-adenosyl-L-methionine</name>
        <dbReference type="ChEBI" id="CHEBI:59789"/>
    </ligand>
</feature>
<gene>
    <name evidence="4 7" type="primary">prmC</name>
    <name evidence="7" type="ORF">NSJP_2002</name>
</gene>
<dbReference type="InterPro" id="IPR040758">
    <property type="entry name" value="PrmC_N"/>
</dbReference>
<dbReference type="InterPro" id="IPR004556">
    <property type="entry name" value="HemK-like"/>
</dbReference>
<dbReference type="Gene3D" id="3.40.50.150">
    <property type="entry name" value="Vaccinia Virus protein VP39"/>
    <property type="match status" value="1"/>
</dbReference>
<evidence type="ECO:0000256" key="4">
    <source>
        <dbReference type="HAMAP-Rule" id="MF_02126"/>
    </source>
</evidence>
<dbReference type="KEGG" id="nja:NSJP_2002"/>
<reference evidence="7 8" key="1">
    <citation type="submission" date="2017-03" db="EMBL/GenBank/DDBJ databases">
        <authorList>
            <person name="Afonso C.L."/>
            <person name="Miller P.J."/>
            <person name="Scott M.A."/>
            <person name="Spackman E."/>
            <person name="Goraichik I."/>
            <person name="Dimitrov K.M."/>
            <person name="Suarez D.L."/>
            <person name="Swayne D.E."/>
        </authorList>
    </citation>
    <scope>NUCLEOTIDE SEQUENCE [LARGE SCALE GENOMIC DNA]</scope>
    <source>
        <strain evidence="7">Genome sequencing of Nitrospira japonica strain NJ11</strain>
    </source>
</reference>
<dbReference type="CDD" id="cd02440">
    <property type="entry name" value="AdoMet_MTases"/>
    <property type="match status" value="1"/>
</dbReference>
<dbReference type="PANTHER" id="PTHR18895:SF74">
    <property type="entry name" value="MTRF1L RELEASE FACTOR GLUTAMINE METHYLTRANSFERASE"/>
    <property type="match status" value="1"/>
</dbReference>
<keyword evidence="8" id="KW-1185">Reference proteome</keyword>
<protein>
    <recommendedName>
        <fullName evidence="4">Release factor glutamine methyltransferase</fullName>
        <shortName evidence="4">RF MTase</shortName>
        <ecNumber evidence="4">2.1.1.297</ecNumber>
    </recommendedName>
    <alternativeName>
        <fullName evidence="4">N5-glutamine methyltransferase PrmC</fullName>
    </alternativeName>
    <alternativeName>
        <fullName evidence="4">Protein-(glutamine-N5) MTase PrmC</fullName>
    </alternativeName>
    <alternativeName>
        <fullName evidence="4">Protein-glutamine N-methyltransferase PrmC</fullName>
    </alternativeName>
</protein>
<evidence type="ECO:0000259" key="5">
    <source>
        <dbReference type="Pfam" id="PF13649"/>
    </source>
</evidence>
<dbReference type="AlphaFoldDB" id="A0A1W1I588"/>
<dbReference type="Pfam" id="PF13649">
    <property type="entry name" value="Methyltransf_25"/>
    <property type="match status" value="1"/>
</dbReference>
<dbReference type="GO" id="GO:0032259">
    <property type="term" value="P:methylation"/>
    <property type="evidence" value="ECO:0007669"/>
    <property type="project" value="UniProtKB-KW"/>
</dbReference>
<feature type="domain" description="Methyltransferase" evidence="5">
    <location>
        <begin position="130"/>
        <end position="215"/>
    </location>
</feature>
<organism evidence="7 8">
    <name type="scientific">Nitrospira japonica</name>
    <dbReference type="NCBI Taxonomy" id="1325564"/>
    <lineage>
        <taxon>Bacteria</taxon>
        <taxon>Pseudomonadati</taxon>
        <taxon>Nitrospirota</taxon>
        <taxon>Nitrospiria</taxon>
        <taxon>Nitrospirales</taxon>
        <taxon>Nitrospiraceae</taxon>
        <taxon>Nitrospira</taxon>
    </lineage>
</organism>
<dbReference type="Gene3D" id="1.10.8.10">
    <property type="entry name" value="DNA helicase RuvA subunit, C-terminal domain"/>
    <property type="match status" value="1"/>
</dbReference>
<dbReference type="OrthoDB" id="9800643at2"/>
<comment type="similarity">
    <text evidence="4">Belongs to the protein N5-glutamine methyltransferase family. PrmC subfamily.</text>
</comment>
<dbReference type="PANTHER" id="PTHR18895">
    <property type="entry name" value="HEMK METHYLTRANSFERASE"/>
    <property type="match status" value="1"/>
</dbReference>
<dbReference type="Proteomes" id="UP000192042">
    <property type="component" value="Chromosome I"/>
</dbReference>
<feature type="binding site" evidence="4">
    <location>
        <position position="203"/>
    </location>
    <ligand>
        <name>S-adenosyl-L-methionine</name>
        <dbReference type="ChEBI" id="CHEBI:59789"/>
    </ligand>
</feature>
<feature type="binding site" evidence="4">
    <location>
        <begin position="203"/>
        <end position="206"/>
    </location>
    <ligand>
        <name>substrate</name>
    </ligand>
</feature>
<dbReference type="RefSeq" id="WP_080886592.1">
    <property type="nucleotide sequence ID" value="NZ_LT828648.1"/>
</dbReference>
<keyword evidence="2 4" id="KW-0808">Transferase</keyword>
<evidence type="ECO:0000313" key="7">
    <source>
        <dbReference type="EMBL" id="SLM48174.1"/>
    </source>
</evidence>
<dbReference type="InterPro" id="IPR002052">
    <property type="entry name" value="DNA_methylase_N6_adenine_CS"/>
</dbReference>
<dbReference type="EC" id="2.1.1.297" evidence="4"/>
<sequence>MSPSSSGAAAEECRTVGRVIAEASRRLSEAGLDTADQEAVWLAEYALGLSRLQQVLHGNRELSSSDIAALQQLVSRRTEREPLQYILGTQDFCGLEFEVNRSVLIPRPESALLVQETLRRVSSRERPVLVDVGTGSGCLAIALARLVSPQQLFAIDLSPEALRTAKQNAERLGIESVTWLEGDLLTPLAERGLEGRVRAIVSNPPYVSESDWPTLQPEVRLHEPRLALVSGPRGTELHERLILGAIPFLEAGGSLIMELGWGQSRSLIEFVEACPAYQSVETLRDEAGIERVLIAERGRG</sequence>
<dbReference type="PROSITE" id="PS00092">
    <property type="entry name" value="N6_MTASE"/>
    <property type="match status" value="1"/>
</dbReference>
<dbReference type="InterPro" id="IPR041698">
    <property type="entry name" value="Methyltransf_25"/>
</dbReference>
<dbReference type="HAMAP" id="MF_02126">
    <property type="entry name" value="RF_methyltr_PrmC"/>
    <property type="match status" value="1"/>
</dbReference>
<dbReference type="EMBL" id="LT828648">
    <property type="protein sequence ID" value="SLM48174.1"/>
    <property type="molecule type" value="Genomic_DNA"/>
</dbReference>
<comment type="function">
    <text evidence="4">Methylates the class 1 translation termination release factors RF1/PrfA and RF2/PrfB on the glutamine residue of the universally conserved GGQ motif.</text>
</comment>
<dbReference type="InterPro" id="IPR050320">
    <property type="entry name" value="N5-glutamine_MTase"/>
</dbReference>